<reference evidence="4 5" key="1">
    <citation type="journal article" date="2015" name="Stand. Genomic Sci.">
        <title>Complete genome sequence and description of Salinispira pacifica gen. nov., sp. nov., a novel spirochaete isolated form a hypersaline microbial mat.</title>
        <authorList>
            <person name="Ben Hania W."/>
            <person name="Joseph M."/>
            <person name="Schumann P."/>
            <person name="Bunk B."/>
            <person name="Fiebig A."/>
            <person name="Sproer C."/>
            <person name="Klenk H.P."/>
            <person name="Fardeau M.L."/>
            <person name="Spring S."/>
        </authorList>
    </citation>
    <scope>NUCLEOTIDE SEQUENCE [LARGE SCALE GENOMIC DNA]</scope>
    <source>
        <strain evidence="4 5">L21-RPul-D2</strain>
    </source>
</reference>
<dbReference type="SUPFAM" id="SSF55816">
    <property type="entry name" value="5'-nucleotidase (syn. UDP-sugar hydrolase), C-terminal domain"/>
    <property type="match status" value="1"/>
</dbReference>
<protein>
    <submittedName>
        <fullName evidence="4">Alkaline phosphatase</fullName>
        <ecNumber evidence="4">3.1.3.1</ecNumber>
    </submittedName>
</protein>
<dbReference type="PRINTS" id="PR01607">
    <property type="entry name" value="APYRASEFAMLY"/>
</dbReference>
<dbReference type="GO" id="GO:0004035">
    <property type="term" value="F:alkaline phosphatase activity"/>
    <property type="evidence" value="ECO:0007669"/>
    <property type="project" value="UniProtKB-EC"/>
</dbReference>
<dbReference type="HOGENOM" id="CLU_005854_3_1_12"/>
<evidence type="ECO:0000259" key="3">
    <source>
        <dbReference type="Pfam" id="PF02872"/>
    </source>
</evidence>
<dbReference type="InterPro" id="IPR006179">
    <property type="entry name" value="5_nucleotidase/apyrase"/>
</dbReference>
<dbReference type="STRING" id="1307761.L21SP2_3376"/>
<dbReference type="EMBL" id="CP006939">
    <property type="protein sequence ID" value="AHC16714.1"/>
    <property type="molecule type" value="Genomic_DNA"/>
</dbReference>
<feature type="domain" description="5'-Nucleotidase C-terminal" evidence="3">
    <location>
        <begin position="396"/>
        <end position="595"/>
    </location>
</feature>
<keyword evidence="1" id="KW-0732">Signal</keyword>
<dbReference type="InterPro" id="IPR036907">
    <property type="entry name" value="5'-Nucleotdase_C_sf"/>
</dbReference>
<feature type="chain" id="PRO_5005148856" evidence="1">
    <location>
        <begin position="21"/>
        <end position="674"/>
    </location>
</feature>
<dbReference type="PATRIC" id="fig|1307761.3.peg.3365"/>
<accession>V5WNA9</accession>
<keyword evidence="1" id="KW-0547">Nucleotide-binding</keyword>
<dbReference type="PANTHER" id="PTHR11575">
    <property type="entry name" value="5'-NUCLEOTIDASE-RELATED"/>
    <property type="match status" value="1"/>
</dbReference>
<dbReference type="KEGG" id="slr:L21SP2_3376"/>
<sequence>MKMVKSLSALVLAVMLIAACQTPDGTVETPANTSGETVFTMQLLHFADIDGNEERALQAVENFSALIHAFRNDNMYGDSTLIVSSGDNIIPGPRFYAAEQSAVRSVTGSNEPGHADVAFLNAMGVQASAMGNHDLDAGPGELADALSAESGGGAEFSGASFPYLSVNLDFSTEGDFEGMLGTDGNTVEELAAKVAGYAVARVNGETVGIIGASTPLLDTITSTGGITVKPSSGDVSELAEIIQSAADSLKGMGVNKIILLAHMQQISVEKELAGMLEGVDVIVAGGSNTRLGDNTDTLFPGDDGFDDTYPLLTKDAGGDPVAIVNVDGDYKYLGRLVVGFDDMGVINTDSLDPQLNGAWASSDDNVSMLGGDPIPELLAVRDAVQSVITSQFGNVLGYTDVYLDGRRSQVRTQETNLGNLSADANLWYANQLSEDRVHVSLKNGGGIRTEIGAAVVPPGTVDYSQATLTAPPANETTGTAEGAVTEGHLRATLRFDNGLVTLKVTAAELKMLLEHGVSATGPGATPGQFPQIGGMTMAFDPELEPGSRITEVSVLNEDGGVLDNVVQNGEIQGDESRTFRLVTLNFLANGGDSYPFDGLSDPQRINLYEGMGFGEETDYPDAELGNDPGSNSSFSYTGGEQDALAEYLLAFHSRPSDAYSQAETDRADDMRMIY</sequence>
<name>V5WNA9_9SPIO</name>
<feature type="region of interest" description="Disordered" evidence="2">
    <location>
        <begin position="612"/>
        <end position="637"/>
    </location>
</feature>
<dbReference type="OrthoDB" id="9800780at2"/>
<comment type="similarity">
    <text evidence="1">Belongs to the 5'-nucleotidase family.</text>
</comment>
<organism evidence="4 5">
    <name type="scientific">Salinispira pacifica</name>
    <dbReference type="NCBI Taxonomy" id="1307761"/>
    <lineage>
        <taxon>Bacteria</taxon>
        <taxon>Pseudomonadati</taxon>
        <taxon>Spirochaetota</taxon>
        <taxon>Spirochaetia</taxon>
        <taxon>Spirochaetales</taxon>
        <taxon>Spirochaetaceae</taxon>
        <taxon>Salinispira</taxon>
    </lineage>
</organism>
<dbReference type="AlphaFoldDB" id="V5WNA9"/>
<keyword evidence="5" id="KW-1185">Reference proteome</keyword>
<evidence type="ECO:0000256" key="1">
    <source>
        <dbReference type="RuleBase" id="RU362119"/>
    </source>
</evidence>
<dbReference type="GO" id="GO:0008253">
    <property type="term" value="F:5'-nucleotidase activity"/>
    <property type="evidence" value="ECO:0007669"/>
    <property type="project" value="TreeGrafter"/>
</dbReference>
<dbReference type="eggNOG" id="COG0737">
    <property type="taxonomic scope" value="Bacteria"/>
</dbReference>
<evidence type="ECO:0000313" key="5">
    <source>
        <dbReference type="Proteomes" id="UP000018680"/>
    </source>
</evidence>
<dbReference type="PROSITE" id="PS51257">
    <property type="entry name" value="PROKAR_LIPOPROTEIN"/>
    <property type="match status" value="1"/>
</dbReference>
<dbReference type="Gene3D" id="3.90.780.10">
    <property type="entry name" value="5'-Nucleotidase, C-terminal domain"/>
    <property type="match status" value="1"/>
</dbReference>
<dbReference type="InterPro" id="IPR008334">
    <property type="entry name" value="5'-Nucleotdase_C"/>
</dbReference>
<dbReference type="Gene3D" id="3.60.21.10">
    <property type="match status" value="1"/>
</dbReference>
<evidence type="ECO:0000313" key="4">
    <source>
        <dbReference type="EMBL" id="AHC16714.1"/>
    </source>
</evidence>
<dbReference type="InterPro" id="IPR029052">
    <property type="entry name" value="Metallo-depent_PP-like"/>
</dbReference>
<dbReference type="RefSeq" id="WP_024269602.1">
    <property type="nucleotide sequence ID" value="NC_023035.1"/>
</dbReference>
<dbReference type="PANTHER" id="PTHR11575:SF24">
    <property type="entry name" value="5'-NUCLEOTIDASE"/>
    <property type="match status" value="1"/>
</dbReference>
<dbReference type="GO" id="GO:0008768">
    <property type="term" value="F:UDP-sugar diphosphatase activity"/>
    <property type="evidence" value="ECO:0007669"/>
    <property type="project" value="TreeGrafter"/>
</dbReference>
<dbReference type="GO" id="GO:0000166">
    <property type="term" value="F:nucleotide binding"/>
    <property type="evidence" value="ECO:0007669"/>
    <property type="project" value="UniProtKB-KW"/>
</dbReference>
<gene>
    <name evidence="4" type="ORF">L21SP2_3376</name>
</gene>
<dbReference type="GO" id="GO:0009166">
    <property type="term" value="P:nucleotide catabolic process"/>
    <property type="evidence" value="ECO:0007669"/>
    <property type="project" value="InterPro"/>
</dbReference>
<dbReference type="Proteomes" id="UP000018680">
    <property type="component" value="Chromosome"/>
</dbReference>
<feature type="compositionally biased region" description="Polar residues" evidence="2">
    <location>
        <begin position="628"/>
        <end position="637"/>
    </location>
</feature>
<feature type="signal peptide" evidence="1">
    <location>
        <begin position="1"/>
        <end position="20"/>
    </location>
</feature>
<evidence type="ECO:0000256" key="2">
    <source>
        <dbReference type="SAM" id="MobiDB-lite"/>
    </source>
</evidence>
<dbReference type="GO" id="GO:0030288">
    <property type="term" value="C:outer membrane-bounded periplasmic space"/>
    <property type="evidence" value="ECO:0007669"/>
    <property type="project" value="TreeGrafter"/>
</dbReference>
<keyword evidence="1 4" id="KW-0378">Hydrolase</keyword>
<dbReference type="EC" id="3.1.3.1" evidence="4"/>
<dbReference type="Pfam" id="PF02872">
    <property type="entry name" value="5_nucleotid_C"/>
    <property type="match status" value="1"/>
</dbReference>
<dbReference type="SUPFAM" id="SSF56300">
    <property type="entry name" value="Metallo-dependent phosphatases"/>
    <property type="match status" value="1"/>
</dbReference>
<proteinExistence type="inferred from homology"/>